<dbReference type="PIRSF" id="PIRSF000185">
    <property type="entry name" value="Glu_DH"/>
    <property type="match status" value="1"/>
</dbReference>
<dbReference type="Pfam" id="PF02812">
    <property type="entry name" value="ELFV_dehydrog_N"/>
    <property type="match status" value="1"/>
</dbReference>
<evidence type="ECO:0000256" key="5">
    <source>
        <dbReference type="RuleBase" id="RU004417"/>
    </source>
</evidence>
<keyword evidence="3 4" id="KW-0560">Oxidoreductase</keyword>
<organism evidence="7 8">
    <name type="scientific">Carboxydichorda subterranea</name>
    <dbReference type="NCBI Taxonomy" id="3109565"/>
    <lineage>
        <taxon>Bacteria</taxon>
        <taxon>Bacillati</taxon>
        <taxon>Bacillota</taxon>
        <taxon>Limnochordia</taxon>
        <taxon>Limnochordales</taxon>
        <taxon>Geochordaceae</taxon>
        <taxon>Carboxydichorda</taxon>
    </lineage>
</organism>
<proteinExistence type="inferred from homology"/>
<feature type="domain" description="Glutamate/phenylalanine/leucine/valine/L-tryptophan dehydrogenase C-terminal" evidence="6">
    <location>
        <begin position="204"/>
        <end position="437"/>
    </location>
</feature>
<dbReference type="PANTHER" id="PTHR11606:SF13">
    <property type="entry name" value="GLUTAMATE DEHYDROGENASE 1, MITOCHONDRIAL"/>
    <property type="match status" value="1"/>
</dbReference>
<dbReference type="InterPro" id="IPR046346">
    <property type="entry name" value="Aminoacid_DH-like_N_sf"/>
</dbReference>
<dbReference type="PRINTS" id="PR00082">
    <property type="entry name" value="GLFDHDRGNASE"/>
</dbReference>
<sequence length="444" mass="47831">MDEKVGVTTRSAGQPLGVGQPQTEDVGLVGLADFMVQRAAGVLGVPSDFVARLSVPDREVTVHVPVRMDNGRWRVFKGYRVQHCNARGPYKGGIRYHPEVGIEEVRGLAALMTWKCAVVDVPFGGAKGGVEVDATELSQGELERLTRGYTLLMLPNWGPQTDIPAPDVNTNEQIMAWIMDTASSALGRPVPAIVTGKPVAVGGTVGRREATGRGVAIVTMRMLERLGWRPSSTRLAVQGFGNVGRWAARILADAGLKVEAISDISGAVYRPGGLDLDDVERHLRESGGLLATYRAPGIQHLTNAELLALDVDVLIPAAIENQITSRNASQVRARMIVEGANGPTTSGAHRVLLERGVTVVPDILANAGGVVVSYFEWVQNLRGEVWGVGQVNERLEQIMARAMDDVCHTAEQYGIDLRLAAFVLALHRVVESLERRRAPVEAMA</sequence>
<dbReference type="InterPro" id="IPR006097">
    <property type="entry name" value="Glu/Leu/Phe/Val/Trp_DH_dimer"/>
</dbReference>
<evidence type="ECO:0000256" key="3">
    <source>
        <dbReference type="ARBA" id="ARBA00023002"/>
    </source>
</evidence>
<name>A0ABZ1BWI1_9FIRM</name>
<comment type="similarity">
    <text evidence="1 4 5">Belongs to the Glu/Leu/Phe/Val dehydrogenases family.</text>
</comment>
<dbReference type="PANTHER" id="PTHR11606">
    <property type="entry name" value="GLUTAMATE DEHYDROGENASE"/>
    <property type="match status" value="1"/>
</dbReference>
<dbReference type="InterPro" id="IPR006095">
    <property type="entry name" value="Glu/Leu/Phe/Val/Trp_DH"/>
</dbReference>
<dbReference type="InterPro" id="IPR033922">
    <property type="entry name" value="NAD_bind_Glu_DH"/>
</dbReference>
<dbReference type="CDD" id="cd01076">
    <property type="entry name" value="NAD_bind_1_Glu_DH"/>
    <property type="match status" value="1"/>
</dbReference>
<evidence type="ECO:0000256" key="2">
    <source>
        <dbReference type="ARBA" id="ARBA00012896"/>
    </source>
</evidence>
<dbReference type="Pfam" id="PF00208">
    <property type="entry name" value="ELFV_dehydrog"/>
    <property type="match status" value="1"/>
</dbReference>
<keyword evidence="8" id="KW-1185">Reference proteome</keyword>
<evidence type="ECO:0000259" key="6">
    <source>
        <dbReference type="SMART" id="SM00839"/>
    </source>
</evidence>
<evidence type="ECO:0000256" key="4">
    <source>
        <dbReference type="PIRNR" id="PIRNR000185"/>
    </source>
</evidence>
<evidence type="ECO:0000256" key="1">
    <source>
        <dbReference type="ARBA" id="ARBA00006382"/>
    </source>
</evidence>
<evidence type="ECO:0000313" key="7">
    <source>
        <dbReference type="EMBL" id="WRP16468.1"/>
    </source>
</evidence>
<dbReference type="SUPFAM" id="SSF53223">
    <property type="entry name" value="Aminoacid dehydrogenase-like, N-terminal domain"/>
    <property type="match status" value="1"/>
</dbReference>
<dbReference type="Gene3D" id="3.40.50.720">
    <property type="entry name" value="NAD(P)-binding Rossmann-like Domain"/>
    <property type="match status" value="1"/>
</dbReference>
<dbReference type="InterPro" id="IPR014362">
    <property type="entry name" value="Glu_DH"/>
</dbReference>
<dbReference type="InterPro" id="IPR036291">
    <property type="entry name" value="NAD(P)-bd_dom_sf"/>
</dbReference>
<dbReference type="InterPro" id="IPR006096">
    <property type="entry name" value="Glu/Leu/Phe/Val/Trp_DH_C"/>
</dbReference>
<protein>
    <recommendedName>
        <fullName evidence="2 4">Glutamate dehydrogenase</fullName>
    </recommendedName>
</protein>
<accession>A0ABZ1BWI1</accession>
<dbReference type="Gene3D" id="3.40.50.10860">
    <property type="entry name" value="Leucine Dehydrogenase, chain A, domain 1"/>
    <property type="match status" value="1"/>
</dbReference>
<gene>
    <name evidence="7" type="ORF">U7230_10200</name>
</gene>
<dbReference type="GO" id="GO:0016491">
    <property type="term" value="F:oxidoreductase activity"/>
    <property type="evidence" value="ECO:0007669"/>
    <property type="project" value="UniProtKB-KW"/>
</dbReference>
<dbReference type="SUPFAM" id="SSF51735">
    <property type="entry name" value="NAD(P)-binding Rossmann-fold domains"/>
    <property type="match status" value="1"/>
</dbReference>
<dbReference type="EMBL" id="CP141615">
    <property type="protein sequence ID" value="WRP16468.1"/>
    <property type="molecule type" value="Genomic_DNA"/>
</dbReference>
<dbReference type="Proteomes" id="UP001332192">
    <property type="component" value="Chromosome"/>
</dbReference>
<evidence type="ECO:0000313" key="8">
    <source>
        <dbReference type="Proteomes" id="UP001332192"/>
    </source>
</evidence>
<dbReference type="SMART" id="SM00839">
    <property type="entry name" value="ELFV_dehydrog"/>
    <property type="match status" value="1"/>
</dbReference>
<reference evidence="7 8" key="1">
    <citation type="journal article" date="2024" name="Front. Microbiol.">
        <title>Novel thermophilic genera Geochorda gen. nov. and Carboxydochorda gen. nov. from the deep terrestrial subsurface reveal the ecophysiological diversity in the class Limnochordia.</title>
        <authorList>
            <person name="Karnachuk O.V."/>
            <person name="Lukina A.P."/>
            <person name="Avakyan M.R."/>
            <person name="Kadnikov V.V."/>
            <person name="Begmatov S."/>
            <person name="Beletsky A.V."/>
            <person name="Vlasova K.G."/>
            <person name="Novikov A.A."/>
            <person name="Shcherbakova V.A."/>
            <person name="Mardanov A.V."/>
            <person name="Ravin N.V."/>
        </authorList>
    </citation>
    <scope>NUCLEOTIDE SEQUENCE [LARGE SCALE GENOMIC DNA]</scope>
    <source>
        <strain evidence="7 8">L945</strain>
    </source>
</reference>